<evidence type="ECO:0000313" key="2">
    <source>
        <dbReference type="Proteomes" id="UP000032737"/>
    </source>
</evidence>
<reference evidence="1 2" key="1">
    <citation type="journal article" date="2013" name="J. Mol. Microbiol. Biotechnol.">
        <title>Analysis of the Complete Genomes of Acholeplasma brassicae , A. palmae and A. laidlawii and Their Comparison to the Obligate Parasites from ' Candidatus Phytoplasma'.</title>
        <authorList>
            <person name="Kube M."/>
            <person name="Siewert C."/>
            <person name="Migdoll A.M."/>
            <person name="Duduk B."/>
            <person name="Holz S."/>
            <person name="Rabus R."/>
            <person name="Seemuller E."/>
            <person name="Mitrovic J."/>
            <person name="Muller I."/>
            <person name="Buttner C."/>
            <person name="Reinhardt R."/>
        </authorList>
    </citation>
    <scope>NUCLEOTIDE SEQUENCE [LARGE SCALE GENOMIC DNA]</scope>
    <source>
        <strain evidence="2">0502</strain>
    </source>
</reference>
<dbReference type="InterPro" id="IPR038690">
    <property type="entry name" value="NusG_2_sf"/>
</dbReference>
<dbReference type="STRING" id="61635.BN85302140"/>
<keyword evidence="2" id="KW-1185">Reference proteome</keyword>
<evidence type="ECO:0000313" key="1">
    <source>
        <dbReference type="EMBL" id="CCV65235.1"/>
    </source>
</evidence>
<protein>
    <submittedName>
        <fullName evidence="1">Uncharacterized protein</fullName>
    </submittedName>
</protein>
<accession>U4KMD1</accession>
<sequence>MLIGVALILLGGLLIFSIATRVKGEIAYVKVSNQAVMQISLKDGSYVANNPSNVIVLTEKPEIDGFDLTTSSEVILLEFGKTIVVYQNLFYVRGALGVVEIQYKENKIRVSKEKSPYNICSRQGYSDVAPIVCLPNFITIEFSNDTDVIIG</sequence>
<dbReference type="Pfam" id="PF07009">
    <property type="entry name" value="NusG_II"/>
    <property type="match status" value="1"/>
</dbReference>
<organism evidence="1 2">
    <name type="scientific">Acholeplasma brassicae</name>
    <dbReference type="NCBI Taxonomy" id="61635"/>
    <lineage>
        <taxon>Bacteria</taxon>
        <taxon>Bacillati</taxon>
        <taxon>Mycoplasmatota</taxon>
        <taxon>Mollicutes</taxon>
        <taxon>Acholeplasmatales</taxon>
        <taxon>Acholeplasmataceae</taxon>
        <taxon>Acholeplasma</taxon>
    </lineage>
</organism>
<dbReference type="Gene3D" id="2.60.320.10">
    <property type="entry name" value="N-utilization substance G protein NusG, insert domain"/>
    <property type="match status" value="1"/>
</dbReference>
<dbReference type="Proteomes" id="UP000032737">
    <property type="component" value="Chromosome"/>
</dbReference>
<proteinExistence type="predicted"/>
<dbReference type="AlphaFoldDB" id="U4KMD1"/>
<dbReference type="EMBL" id="FO681348">
    <property type="protein sequence ID" value="CCV65235.1"/>
    <property type="molecule type" value="Genomic_DNA"/>
</dbReference>
<name>U4KMD1_9MOLU</name>
<dbReference type="HOGENOM" id="CLU_1718333_0_0_14"/>
<dbReference type="KEGG" id="abra:BN85302140"/>
<gene>
    <name evidence="1" type="ORF">BN85302140</name>
</gene>